<evidence type="ECO:0000313" key="2">
    <source>
        <dbReference type="Proteomes" id="UP001162060"/>
    </source>
</evidence>
<sequence>MESCALLTDEIVVGIFKDAIKSSECRRGFILEDFPRTVVQANDQTDGVTACIVASIHHV</sequence>
<dbReference type="InterPro" id="IPR027417">
    <property type="entry name" value="P-loop_NTPase"/>
</dbReference>
<reference evidence="1" key="1">
    <citation type="submission" date="2024-01" db="EMBL/GenBank/DDBJ databases">
        <authorList>
            <person name="Webb A."/>
        </authorList>
    </citation>
    <scope>NUCLEOTIDE SEQUENCE</scope>
    <source>
        <strain evidence="1">Pm1</strain>
    </source>
</reference>
<dbReference type="Pfam" id="PF00406">
    <property type="entry name" value="ADK"/>
    <property type="match status" value="1"/>
</dbReference>
<dbReference type="EMBL" id="CAKLBY020000190">
    <property type="protein sequence ID" value="CAK7932654.1"/>
    <property type="molecule type" value="Genomic_DNA"/>
</dbReference>
<name>A0AAV1UHZ2_9STRA</name>
<proteinExistence type="predicted"/>
<dbReference type="AlphaFoldDB" id="A0AAV1UHZ2"/>
<dbReference type="Gene3D" id="3.40.50.300">
    <property type="entry name" value="P-loop containing nucleotide triphosphate hydrolases"/>
    <property type="match status" value="1"/>
</dbReference>
<organism evidence="1 2">
    <name type="scientific">Peronospora matthiolae</name>
    <dbReference type="NCBI Taxonomy" id="2874970"/>
    <lineage>
        <taxon>Eukaryota</taxon>
        <taxon>Sar</taxon>
        <taxon>Stramenopiles</taxon>
        <taxon>Oomycota</taxon>
        <taxon>Peronosporomycetes</taxon>
        <taxon>Peronosporales</taxon>
        <taxon>Peronosporaceae</taxon>
        <taxon>Peronospora</taxon>
    </lineage>
</organism>
<accession>A0AAV1UHZ2</accession>
<dbReference type="Proteomes" id="UP001162060">
    <property type="component" value="Unassembled WGS sequence"/>
</dbReference>
<protein>
    <submittedName>
        <fullName evidence="1">Uncharacterized protein</fullName>
    </submittedName>
</protein>
<comment type="caution">
    <text evidence="1">The sequence shown here is derived from an EMBL/GenBank/DDBJ whole genome shotgun (WGS) entry which is preliminary data.</text>
</comment>
<gene>
    <name evidence="1" type="ORF">PM001_LOCUS17804</name>
</gene>
<evidence type="ECO:0000313" key="1">
    <source>
        <dbReference type="EMBL" id="CAK7932654.1"/>
    </source>
</evidence>